<keyword evidence="7" id="KW-1185">Reference proteome</keyword>
<dbReference type="GO" id="GO:0005886">
    <property type="term" value="C:plasma membrane"/>
    <property type="evidence" value="ECO:0007669"/>
    <property type="project" value="UniProtKB-SubCell"/>
</dbReference>
<evidence type="ECO:0000313" key="6">
    <source>
        <dbReference type="EMBL" id="ELR73549.1"/>
    </source>
</evidence>
<dbReference type="OrthoDB" id="554695at2"/>
<evidence type="ECO:0000256" key="2">
    <source>
        <dbReference type="ARBA" id="ARBA00022692"/>
    </source>
</evidence>
<gene>
    <name evidence="6" type="ORF">C900_02634</name>
</gene>
<sequence>MDITDFLLLIATGLVAGFANTVAGGGSLLSLPVLIFMGLPPAVANATNRVAIFSQNIFGVLGFRSKGVSAYPYSLYLGISAFFGAIIGAKISVNLDDDLFNRIIAVIMVLVVFAMVFGKKRSGHIEDERMDRRSVIAGIIAFFFVGIYGGFIQAGVGFIIMAALTGINRFTLVKTNSAKVLVVFIYTLSSLGVFILEGVINWKYGLTLAIGNSAGAWIASRWSVKKGDKWIKRFLVVMVIALAIKLWFF</sequence>
<dbReference type="EMBL" id="AMZN01000004">
    <property type="protein sequence ID" value="ELR73549.1"/>
    <property type="molecule type" value="Genomic_DNA"/>
</dbReference>
<evidence type="ECO:0000256" key="3">
    <source>
        <dbReference type="ARBA" id="ARBA00022989"/>
    </source>
</evidence>
<dbReference type="Pfam" id="PF01925">
    <property type="entry name" value="TauE"/>
    <property type="match status" value="1"/>
</dbReference>
<comment type="similarity">
    <text evidence="5">Belongs to the 4-toluene sulfonate uptake permease (TSUP) (TC 2.A.102) family.</text>
</comment>
<dbReference type="PANTHER" id="PTHR43701:SF2">
    <property type="entry name" value="MEMBRANE TRANSPORTER PROTEIN YJNA-RELATED"/>
    <property type="match status" value="1"/>
</dbReference>
<feature type="transmembrane region" description="Helical" evidence="5">
    <location>
        <begin position="73"/>
        <end position="93"/>
    </location>
</feature>
<dbReference type="InterPro" id="IPR051598">
    <property type="entry name" value="TSUP/Inactive_protease-like"/>
</dbReference>
<comment type="caution">
    <text evidence="6">The sequence shown here is derived from an EMBL/GenBank/DDBJ whole genome shotgun (WGS) entry which is preliminary data.</text>
</comment>
<dbReference type="Proteomes" id="UP000011135">
    <property type="component" value="Unassembled WGS sequence"/>
</dbReference>
<evidence type="ECO:0000256" key="5">
    <source>
        <dbReference type="RuleBase" id="RU363041"/>
    </source>
</evidence>
<reference evidence="6 7" key="1">
    <citation type="submission" date="2012-12" db="EMBL/GenBank/DDBJ databases">
        <title>Genome assembly of Fulvivirga imtechensis AK7.</title>
        <authorList>
            <person name="Nupur N."/>
            <person name="Khatri I."/>
            <person name="Kumar R."/>
            <person name="Subramanian S."/>
            <person name="Pinnaka A."/>
        </authorList>
    </citation>
    <scope>NUCLEOTIDE SEQUENCE [LARGE SCALE GENOMIC DNA]</scope>
    <source>
        <strain evidence="6 7">AK7</strain>
    </source>
</reference>
<dbReference type="RefSeq" id="WP_009577769.1">
    <property type="nucleotide sequence ID" value="NZ_AMZN01000004.1"/>
</dbReference>
<feature type="transmembrane region" description="Helical" evidence="5">
    <location>
        <begin position="230"/>
        <end position="248"/>
    </location>
</feature>
<evidence type="ECO:0000313" key="7">
    <source>
        <dbReference type="Proteomes" id="UP000011135"/>
    </source>
</evidence>
<protein>
    <recommendedName>
        <fullName evidence="5">Probable membrane transporter protein</fullName>
    </recommendedName>
</protein>
<evidence type="ECO:0000256" key="1">
    <source>
        <dbReference type="ARBA" id="ARBA00004141"/>
    </source>
</evidence>
<feature type="transmembrane region" description="Helical" evidence="5">
    <location>
        <begin position="139"/>
        <end position="160"/>
    </location>
</feature>
<keyword evidence="3 5" id="KW-1133">Transmembrane helix</keyword>
<dbReference type="AlphaFoldDB" id="L8K0U8"/>
<feature type="transmembrane region" description="Helical" evidence="5">
    <location>
        <begin position="180"/>
        <end position="200"/>
    </location>
</feature>
<feature type="transmembrane region" description="Helical" evidence="5">
    <location>
        <begin position="99"/>
        <end position="118"/>
    </location>
</feature>
<keyword evidence="2 5" id="KW-0812">Transmembrane</keyword>
<name>L8K0U8_9BACT</name>
<dbReference type="PANTHER" id="PTHR43701">
    <property type="entry name" value="MEMBRANE TRANSPORTER PROTEIN MJ0441-RELATED"/>
    <property type="match status" value="1"/>
</dbReference>
<keyword evidence="4 5" id="KW-0472">Membrane</keyword>
<keyword evidence="5" id="KW-1003">Cell membrane</keyword>
<comment type="subcellular location">
    <subcellularLocation>
        <location evidence="5">Cell membrane</location>
        <topology evidence="5">Multi-pass membrane protein</topology>
    </subcellularLocation>
    <subcellularLocation>
        <location evidence="1">Membrane</location>
        <topology evidence="1">Multi-pass membrane protein</topology>
    </subcellularLocation>
</comment>
<dbReference type="PATRIC" id="fig|1237149.3.peg.325"/>
<dbReference type="eggNOG" id="COG0730">
    <property type="taxonomic scope" value="Bacteria"/>
</dbReference>
<accession>L8K0U8</accession>
<organism evidence="6 7">
    <name type="scientific">Fulvivirga imtechensis AK7</name>
    <dbReference type="NCBI Taxonomy" id="1237149"/>
    <lineage>
        <taxon>Bacteria</taxon>
        <taxon>Pseudomonadati</taxon>
        <taxon>Bacteroidota</taxon>
        <taxon>Cytophagia</taxon>
        <taxon>Cytophagales</taxon>
        <taxon>Fulvivirgaceae</taxon>
        <taxon>Fulvivirga</taxon>
    </lineage>
</organism>
<proteinExistence type="inferred from homology"/>
<evidence type="ECO:0000256" key="4">
    <source>
        <dbReference type="ARBA" id="ARBA00023136"/>
    </source>
</evidence>
<dbReference type="InterPro" id="IPR002781">
    <property type="entry name" value="TM_pro_TauE-like"/>
</dbReference>